<evidence type="ECO:0008006" key="5">
    <source>
        <dbReference type="Google" id="ProtNLM"/>
    </source>
</evidence>
<evidence type="ECO:0000313" key="4">
    <source>
        <dbReference type="Proteomes" id="UP000176650"/>
    </source>
</evidence>
<dbReference type="Proteomes" id="UP000176650">
    <property type="component" value="Unassembled WGS sequence"/>
</dbReference>
<feature type="signal peptide" evidence="2">
    <location>
        <begin position="1"/>
        <end position="21"/>
    </location>
</feature>
<reference evidence="3 4" key="1">
    <citation type="journal article" date="2016" name="Nat. Commun.">
        <title>Thousands of microbial genomes shed light on interconnected biogeochemical processes in an aquifer system.</title>
        <authorList>
            <person name="Anantharaman K."/>
            <person name="Brown C.T."/>
            <person name="Hug L.A."/>
            <person name="Sharon I."/>
            <person name="Castelle C.J."/>
            <person name="Probst A.J."/>
            <person name="Thomas B.C."/>
            <person name="Singh A."/>
            <person name="Wilkins M.J."/>
            <person name="Karaoz U."/>
            <person name="Brodie E.L."/>
            <person name="Williams K.H."/>
            <person name="Hubbard S.S."/>
            <person name="Banfield J.F."/>
        </authorList>
    </citation>
    <scope>NUCLEOTIDE SEQUENCE [LARGE SCALE GENOMIC DNA]</scope>
</reference>
<keyword evidence="2" id="KW-0732">Signal</keyword>
<keyword evidence="1" id="KW-0812">Transmembrane</keyword>
<feature type="transmembrane region" description="Helical" evidence="1">
    <location>
        <begin position="143"/>
        <end position="163"/>
    </location>
</feature>
<evidence type="ECO:0000256" key="1">
    <source>
        <dbReference type="SAM" id="Phobius"/>
    </source>
</evidence>
<dbReference type="EMBL" id="MEYS01000001">
    <property type="protein sequence ID" value="OGD34595.1"/>
    <property type="molecule type" value="Genomic_DNA"/>
</dbReference>
<comment type="caution">
    <text evidence="3">The sequence shown here is derived from an EMBL/GenBank/DDBJ whole genome shotgun (WGS) entry which is preliminary data.</text>
</comment>
<protein>
    <recommendedName>
        <fullName evidence="5">DUF5667 domain-containing protein</fullName>
    </recommendedName>
</protein>
<dbReference type="STRING" id="1797298.A2988_03775"/>
<sequence length="168" mass="17617">MKKVLLSLGIAAFGFVGFAFADAGHSGETAHGEDMGGNTAQAMMHMDTVMGGMMLENRAEDCATLTSGELVEKGEEMMVKMLGGDEAKHERIEVAMETESESFHDEMHIMMGRDATGCFSDEQQKAIAGKLTAVPQSKSGQGVPLAAGLVIGALLGLVGASFMKKKSA</sequence>
<keyword evidence="1" id="KW-1133">Transmembrane helix</keyword>
<proteinExistence type="predicted"/>
<name>A0A1F5BVF9_9BACT</name>
<dbReference type="AlphaFoldDB" id="A0A1F5BVF9"/>
<evidence type="ECO:0000313" key="3">
    <source>
        <dbReference type="EMBL" id="OGD34595.1"/>
    </source>
</evidence>
<keyword evidence="1" id="KW-0472">Membrane</keyword>
<evidence type="ECO:0000256" key="2">
    <source>
        <dbReference type="SAM" id="SignalP"/>
    </source>
</evidence>
<accession>A0A1F5BVF9</accession>
<organism evidence="3 4">
    <name type="scientific">Candidatus Azambacteria bacterium RIFCSPLOWO2_01_FULL_46_25</name>
    <dbReference type="NCBI Taxonomy" id="1797298"/>
    <lineage>
        <taxon>Bacteria</taxon>
        <taxon>Candidatus Azamiibacteriota</taxon>
    </lineage>
</organism>
<gene>
    <name evidence="3" type="ORF">A2988_03775</name>
</gene>
<feature type="chain" id="PRO_5009517992" description="DUF5667 domain-containing protein" evidence="2">
    <location>
        <begin position="22"/>
        <end position="168"/>
    </location>
</feature>